<evidence type="ECO:0000313" key="2">
    <source>
        <dbReference type="Proteomes" id="UP000256514"/>
    </source>
</evidence>
<evidence type="ECO:0008006" key="3">
    <source>
        <dbReference type="Google" id="ProtNLM"/>
    </source>
</evidence>
<gene>
    <name evidence="1" type="ORF">CQA54_05405</name>
</gene>
<sequence>MIKIDLDKVELESDDKVVLQALLDSQDPNIHDDVEQMWYLLNKVWEEMGCDNKNIDWNKLGLYYAHPVWVLNGLFTQYDKLSFSIRESIANYIASKNFQKICDYGGGFGTLAGEIARVCPNAEIDIYEPFPSVYGKKYIQNFHNVKFVDVLDKEKYDCLVSTDVLEHVDDPMQTFAEMLESLQISGEALIGNCFYPVIECHLPKNFHFRYTFDCLSRAFGLKKLGRIQGAEYVQIFVKNKNKYSKKLIRGGVIISKIIYPLILSLEPLRPLARICKRAIRRLKS</sequence>
<dbReference type="InterPro" id="IPR029063">
    <property type="entry name" value="SAM-dependent_MTases_sf"/>
</dbReference>
<evidence type="ECO:0000313" key="1">
    <source>
        <dbReference type="EMBL" id="RDU67408.1"/>
    </source>
</evidence>
<accession>A0A3D8IQ55</accession>
<dbReference type="AlphaFoldDB" id="A0A3D8IQ55"/>
<reference evidence="1 2" key="1">
    <citation type="submission" date="2018-04" db="EMBL/GenBank/DDBJ databases">
        <title>Novel Campyloabacter and Helicobacter Species and Strains.</title>
        <authorList>
            <person name="Mannion A.J."/>
            <person name="Shen Z."/>
            <person name="Fox J.G."/>
        </authorList>
    </citation>
    <scope>NUCLEOTIDE SEQUENCE [LARGE SCALE GENOMIC DNA]</scope>
    <source>
        <strain evidence="1 2">MIT 12-6600</strain>
    </source>
</reference>
<name>A0A3D8IQ55_9HELI</name>
<dbReference type="SUPFAM" id="SSF53335">
    <property type="entry name" value="S-adenosyl-L-methionine-dependent methyltransferases"/>
    <property type="match status" value="1"/>
</dbReference>
<dbReference type="Gene3D" id="3.40.50.150">
    <property type="entry name" value="Vaccinia Virus protein VP39"/>
    <property type="match status" value="1"/>
</dbReference>
<comment type="caution">
    <text evidence="1">The sequence shown here is derived from an EMBL/GenBank/DDBJ whole genome shotgun (WGS) entry which is preliminary data.</text>
</comment>
<dbReference type="Proteomes" id="UP000256514">
    <property type="component" value="Unassembled WGS sequence"/>
</dbReference>
<dbReference type="EMBL" id="NXLT01000003">
    <property type="protein sequence ID" value="RDU67408.1"/>
    <property type="molecule type" value="Genomic_DNA"/>
</dbReference>
<dbReference type="OrthoDB" id="9790457at2"/>
<dbReference type="RefSeq" id="WP_115571116.1">
    <property type="nucleotide sequence ID" value="NZ_NXLT01000003.1"/>
</dbReference>
<organism evidence="1 2">
    <name type="scientific">Helicobacter equorum</name>
    <dbReference type="NCBI Taxonomy" id="361872"/>
    <lineage>
        <taxon>Bacteria</taxon>
        <taxon>Pseudomonadati</taxon>
        <taxon>Campylobacterota</taxon>
        <taxon>Epsilonproteobacteria</taxon>
        <taxon>Campylobacterales</taxon>
        <taxon>Helicobacteraceae</taxon>
        <taxon>Helicobacter</taxon>
    </lineage>
</organism>
<keyword evidence="2" id="KW-1185">Reference proteome</keyword>
<dbReference type="Pfam" id="PF13489">
    <property type="entry name" value="Methyltransf_23"/>
    <property type="match status" value="1"/>
</dbReference>
<proteinExistence type="predicted"/>
<protein>
    <recommendedName>
        <fullName evidence="3">Class I SAM-dependent methyltransferase</fullName>
    </recommendedName>
</protein>